<dbReference type="Proteomes" id="UP000003009">
    <property type="component" value="Unassembled WGS sequence"/>
</dbReference>
<protein>
    <submittedName>
        <fullName evidence="1">Uncharacterized protein</fullName>
    </submittedName>
</protein>
<evidence type="ECO:0000313" key="2">
    <source>
        <dbReference type="Proteomes" id="UP000003009"/>
    </source>
</evidence>
<dbReference type="EMBL" id="ACJW02000002">
    <property type="protein sequence ID" value="EEP68923.1"/>
    <property type="molecule type" value="Genomic_DNA"/>
</dbReference>
<dbReference type="AlphaFoldDB" id="C4GFB8"/>
<comment type="caution">
    <text evidence="1">The sequence shown here is derived from an EMBL/GenBank/DDBJ whole genome shotgun (WGS) entry which is preliminary data.</text>
</comment>
<dbReference type="HOGENOM" id="CLU_3184735_0_0_4"/>
<name>C4GFB8_9NEIS</name>
<proteinExistence type="predicted"/>
<evidence type="ECO:0000313" key="1">
    <source>
        <dbReference type="EMBL" id="EEP68923.1"/>
    </source>
</evidence>
<gene>
    <name evidence="1" type="ORF">GCWU000324_00834</name>
</gene>
<sequence>MGWAISELCGSLFSDLEKYYCAFFVKKNIFAHSLTVNFLFYLFDYY</sequence>
<reference evidence="1" key="1">
    <citation type="submission" date="2009-04" db="EMBL/GenBank/DDBJ databases">
        <authorList>
            <person name="Weinstock G."/>
            <person name="Sodergren E."/>
            <person name="Clifton S."/>
            <person name="Fulton L."/>
            <person name="Fulton B."/>
            <person name="Courtney L."/>
            <person name="Fronick C."/>
            <person name="Harrison M."/>
            <person name="Strong C."/>
            <person name="Farmer C."/>
            <person name="Delahaunty K."/>
            <person name="Markovic C."/>
            <person name="Hall O."/>
            <person name="Minx P."/>
            <person name="Tomlinson C."/>
            <person name="Mitreva M."/>
            <person name="Nelson J."/>
            <person name="Hou S."/>
            <person name="Wollam A."/>
            <person name="Pepin K.H."/>
            <person name="Johnson M."/>
            <person name="Bhonagiri V."/>
            <person name="Nash W.E."/>
            <person name="Warren W."/>
            <person name="Chinwalla A."/>
            <person name="Mardis E.R."/>
            <person name="Wilson R.K."/>
        </authorList>
    </citation>
    <scope>NUCLEOTIDE SEQUENCE [LARGE SCALE GENOMIC DNA]</scope>
    <source>
        <strain evidence="1">ATCC 51147</strain>
    </source>
</reference>
<keyword evidence="2" id="KW-1185">Reference proteome</keyword>
<dbReference type="STRING" id="629741.GCWU000324_00834"/>
<accession>C4GFB8</accession>
<organism evidence="1 2">
    <name type="scientific">Kingella oralis ATCC 51147</name>
    <dbReference type="NCBI Taxonomy" id="629741"/>
    <lineage>
        <taxon>Bacteria</taxon>
        <taxon>Pseudomonadati</taxon>
        <taxon>Pseudomonadota</taxon>
        <taxon>Betaproteobacteria</taxon>
        <taxon>Neisseriales</taxon>
        <taxon>Neisseriaceae</taxon>
        <taxon>Kingella</taxon>
    </lineage>
</organism>